<gene>
    <name evidence="3" type="ORF">SAMN05661012_01339</name>
    <name evidence="4" type="ORF">SR876_06690</name>
</gene>
<reference evidence="3 5" key="1">
    <citation type="submission" date="2016-11" db="EMBL/GenBank/DDBJ databases">
        <authorList>
            <person name="Jaros S."/>
            <person name="Januszkiewicz K."/>
            <person name="Wedrychowicz H."/>
        </authorList>
    </citation>
    <scope>NUCLEOTIDE SEQUENCE [LARGE SCALE GENOMIC DNA]</scope>
    <source>
        <strain evidence="3 5">DSM 784</strain>
    </source>
</reference>
<dbReference type="OrthoDB" id="241498at2"/>
<keyword evidence="3" id="KW-0418">Kinase</keyword>
<proteinExistence type="inferred from homology"/>
<evidence type="ECO:0000259" key="2">
    <source>
        <dbReference type="Pfam" id="PF01636"/>
    </source>
</evidence>
<dbReference type="Pfam" id="PF01636">
    <property type="entry name" value="APH"/>
    <property type="match status" value="1"/>
</dbReference>
<reference evidence="4 6" key="2">
    <citation type="submission" date="2023-11" db="EMBL/GenBank/DDBJ databases">
        <title>MicrobeMod: A computational toolkit for identifying prokaryotic methylation and restriction-modification with nanopore sequencing.</title>
        <authorList>
            <person name="Crits-Christoph A."/>
            <person name="Kang S.C."/>
            <person name="Lee H."/>
            <person name="Ostrov N."/>
        </authorList>
    </citation>
    <scope>NUCLEOTIDE SEQUENCE [LARGE SCALE GENOMIC DNA]</scope>
    <source>
        <strain evidence="4 6">ATCC 23090</strain>
    </source>
</reference>
<accession>A0A1K1NII4</accession>
<dbReference type="PANTHER" id="PTHR21064">
    <property type="entry name" value="AMINOGLYCOSIDE PHOSPHOTRANSFERASE DOMAIN-CONTAINING PROTEIN-RELATED"/>
    <property type="match status" value="1"/>
</dbReference>
<keyword evidence="3" id="KW-0808">Transferase</keyword>
<evidence type="ECO:0000313" key="3">
    <source>
        <dbReference type="EMBL" id="SFW35119.1"/>
    </source>
</evidence>
<dbReference type="InterPro" id="IPR011009">
    <property type="entry name" value="Kinase-like_dom_sf"/>
</dbReference>
<dbReference type="InterPro" id="IPR002575">
    <property type="entry name" value="Aminoglycoside_PTrfase"/>
</dbReference>
<sequence>MTHFPVVSSILSAQYLVPLFQVKYNFSRDTTCRLLKAGVNHTYLVTDVDRKYIFRIYCINWRTKQDIAEEIRLLNLLRAHDMPVAYPIADFDNDYMQLLHAPEGLRVGVMFSYAHGEKVLQFPVELHYKVGATMARIHQVTENFKLDRVEYTPSVMVVDSFERIKGYLPVETEEMQWMQQAQDYLLKLYATIDHSKIRHGAVHMDMWFDNMTFENEAINIFDFDFCGNGMLCYDIAYYILQVYSTEKENLDVCREKVAAFLEGYQSVISIAEEEKALLPALGVSMYFFYLGIQCQRYEDYSNVFLNEVYLKRYIKILVKRYADLHELAI</sequence>
<dbReference type="STRING" id="1004.SAMN05661012_01339"/>
<dbReference type="Proteomes" id="UP000183788">
    <property type="component" value="Unassembled WGS sequence"/>
</dbReference>
<evidence type="ECO:0000313" key="4">
    <source>
        <dbReference type="EMBL" id="WQG91179.1"/>
    </source>
</evidence>
<protein>
    <submittedName>
        <fullName evidence="4">Phosphotransferase</fullName>
    </submittedName>
    <submittedName>
        <fullName evidence="3">Ser/Thr protein kinase RdoA involved in Cpx stress response, MazF antagonist</fullName>
    </submittedName>
</protein>
<dbReference type="InterPro" id="IPR050249">
    <property type="entry name" value="Pseudomonas-type_ThrB"/>
</dbReference>
<dbReference type="Gene3D" id="3.90.1200.10">
    <property type="match status" value="1"/>
</dbReference>
<name>A0A1K1NII4_9BACT</name>
<feature type="domain" description="Aminoglycoside phosphotransferase" evidence="2">
    <location>
        <begin position="33"/>
        <end position="264"/>
    </location>
</feature>
<dbReference type="SUPFAM" id="SSF56112">
    <property type="entry name" value="Protein kinase-like (PK-like)"/>
    <property type="match status" value="1"/>
</dbReference>
<keyword evidence="6" id="KW-1185">Reference proteome</keyword>
<evidence type="ECO:0000313" key="6">
    <source>
        <dbReference type="Proteomes" id="UP001326715"/>
    </source>
</evidence>
<dbReference type="Proteomes" id="UP001326715">
    <property type="component" value="Chromosome"/>
</dbReference>
<dbReference type="PANTHER" id="PTHR21064:SF6">
    <property type="entry name" value="AMINOGLYCOSIDE PHOSPHOTRANSFERASE DOMAIN-CONTAINING PROTEIN"/>
    <property type="match status" value="1"/>
</dbReference>
<dbReference type="Gene3D" id="3.30.200.20">
    <property type="entry name" value="Phosphorylase Kinase, domain 1"/>
    <property type="match status" value="1"/>
</dbReference>
<evidence type="ECO:0000256" key="1">
    <source>
        <dbReference type="ARBA" id="ARBA00038240"/>
    </source>
</evidence>
<evidence type="ECO:0000313" key="5">
    <source>
        <dbReference type="Proteomes" id="UP000183788"/>
    </source>
</evidence>
<dbReference type="AlphaFoldDB" id="A0A1K1NII4"/>
<dbReference type="GO" id="GO:0019202">
    <property type="term" value="F:amino acid kinase activity"/>
    <property type="evidence" value="ECO:0007669"/>
    <property type="project" value="TreeGrafter"/>
</dbReference>
<comment type="similarity">
    <text evidence="1">Belongs to the pseudomonas-type ThrB family.</text>
</comment>
<dbReference type="RefSeq" id="WP_072358170.1">
    <property type="nucleotide sequence ID" value="NZ_CP139972.1"/>
</dbReference>
<organism evidence="3 5">
    <name type="scientific">Chitinophaga sancti</name>
    <dbReference type="NCBI Taxonomy" id="1004"/>
    <lineage>
        <taxon>Bacteria</taxon>
        <taxon>Pseudomonadati</taxon>
        <taxon>Bacteroidota</taxon>
        <taxon>Chitinophagia</taxon>
        <taxon>Chitinophagales</taxon>
        <taxon>Chitinophagaceae</taxon>
        <taxon>Chitinophaga</taxon>
    </lineage>
</organism>
<dbReference type="EMBL" id="CP140154">
    <property type="protein sequence ID" value="WQG91179.1"/>
    <property type="molecule type" value="Genomic_DNA"/>
</dbReference>
<dbReference type="EMBL" id="FPIZ01000003">
    <property type="protein sequence ID" value="SFW35119.1"/>
    <property type="molecule type" value="Genomic_DNA"/>
</dbReference>